<keyword evidence="1" id="KW-0812">Transmembrane</keyword>
<dbReference type="AlphaFoldDB" id="A0AAP6G9Y4"/>
<name>A0AAP6G9Y4_AERME</name>
<keyword evidence="1" id="KW-1133">Transmembrane helix</keyword>
<accession>A0AAP6G9Y4</accession>
<feature type="transmembrane region" description="Helical" evidence="1">
    <location>
        <begin position="119"/>
        <end position="138"/>
    </location>
</feature>
<feature type="transmembrane region" description="Helical" evidence="1">
    <location>
        <begin position="257"/>
        <end position="277"/>
    </location>
</feature>
<reference evidence="3" key="1">
    <citation type="submission" date="2023-11" db="EMBL/GenBank/DDBJ databases">
        <title>WGS of Aeromonas in Northern Israel.</title>
        <authorList>
            <person name="Hershko Y."/>
        </authorList>
    </citation>
    <scope>NUCLEOTIDE SEQUENCE</scope>
    <source>
        <strain evidence="3">02297</strain>
    </source>
</reference>
<feature type="transmembrane region" description="Helical" evidence="1">
    <location>
        <begin position="227"/>
        <end position="250"/>
    </location>
</feature>
<evidence type="ECO:0000259" key="2">
    <source>
        <dbReference type="Pfam" id="PF00892"/>
    </source>
</evidence>
<protein>
    <submittedName>
        <fullName evidence="3">DMT family transporter</fullName>
    </submittedName>
</protein>
<evidence type="ECO:0000256" key="1">
    <source>
        <dbReference type="SAM" id="Phobius"/>
    </source>
</evidence>
<dbReference type="EMBL" id="JAWZXF010000006">
    <property type="protein sequence ID" value="MDX7921530.1"/>
    <property type="molecule type" value="Genomic_DNA"/>
</dbReference>
<organism evidence="3 4">
    <name type="scientific">Aeromonas media</name>
    <dbReference type="NCBI Taxonomy" id="651"/>
    <lineage>
        <taxon>Bacteria</taxon>
        <taxon>Pseudomonadati</taxon>
        <taxon>Pseudomonadota</taxon>
        <taxon>Gammaproteobacteria</taxon>
        <taxon>Aeromonadales</taxon>
        <taxon>Aeromonadaceae</taxon>
        <taxon>Aeromonas</taxon>
    </lineage>
</organism>
<feature type="transmembrane region" description="Helical" evidence="1">
    <location>
        <begin position="95"/>
        <end position="113"/>
    </location>
</feature>
<feature type="domain" description="EamA" evidence="2">
    <location>
        <begin position="5"/>
        <end position="135"/>
    </location>
</feature>
<feature type="transmembrane region" description="Helical" evidence="1">
    <location>
        <begin position="159"/>
        <end position="180"/>
    </location>
</feature>
<gene>
    <name evidence="3" type="ORF">SJS82_06245</name>
</gene>
<feature type="transmembrane region" description="Helical" evidence="1">
    <location>
        <begin position="283"/>
        <end position="305"/>
    </location>
</feature>
<feature type="transmembrane region" description="Helical" evidence="1">
    <location>
        <begin position="61"/>
        <end position="83"/>
    </location>
</feature>
<dbReference type="GO" id="GO:0016020">
    <property type="term" value="C:membrane"/>
    <property type="evidence" value="ECO:0007669"/>
    <property type="project" value="InterPro"/>
</dbReference>
<dbReference type="InterPro" id="IPR000620">
    <property type="entry name" value="EamA_dom"/>
</dbReference>
<dbReference type="PANTHER" id="PTHR22911:SF137">
    <property type="entry name" value="SOLUTE CARRIER FAMILY 35 MEMBER G2-RELATED"/>
    <property type="match status" value="1"/>
</dbReference>
<sequence>MGYEWLALAAASLWAVAALISVKPARHLGAFAYSRWRMFLVSLMLASASLVTGGWQTLTQSALPLLALSGLIGIFVGDTALFACMNRLGPRRSGLLFSCHALFSALLGLWLFGEQLGGWRLVGALLVLAGVMLAILFGRRGNPQQAQQHNEWEQVRGHLGVGIALGLTAALCQSLGAIIAKPVMMAGNVDAVSASGIRMGSALLAHCTLRVLRVPLAMPHNPINRQVLGMIGINGFLAMALGMTLILVALRQGDVGMVAILSSTTPVILLPLLWWHSGVRPALPAWAGALLATLGTALVLGAGSVGG</sequence>
<comment type="caution">
    <text evidence="3">The sequence shown here is derived from an EMBL/GenBank/DDBJ whole genome shotgun (WGS) entry which is preliminary data.</text>
</comment>
<evidence type="ECO:0000313" key="3">
    <source>
        <dbReference type="EMBL" id="MDX7921530.1"/>
    </source>
</evidence>
<dbReference type="SUPFAM" id="SSF103481">
    <property type="entry name" value="Multidrug resistance efflux transporter EmrE"/>
    <property type="match status" value="2"/>
</dbReference>
<feature type="transmembrane region" description="Helical" evidence="1">
    <location>
        <begin position="6"/>
        <end position="24"/>
    </location>
</feature>
<proteinExistence type="predicted"/>
<dbReference type="InterPro" id="IPR037185">
    <property type="entry name" value="EmrE-like"/>
</dbReference>
<dbReference type="RefSeq" id="WP_319916629.1">
    <property type="nucleotide sequence ID" value="NZ_JAWZXF010000006.1"/>
</dbReference>
<keyword evidence="1" id="KW-0472">Membrane</keyword>
<dbReference type="Pfam" id="PF00892">
    <property type="entry name" value="EamA"/>
    <property type="match status" value="2"/>
</dbReference>
<dbReference type="PANTHER" id="PTHR22911">
    <property type="entry name" value="ACYL-MALONYL CONDENSING ENZYME-RELATED"/>
    <property type="match status" value="1"/>
</dbReference>
<evidence type="ECO:0000313" key="4">
    <source>
        <dbReference type="Proteomes" id="UP001285835"/>
    </source>
</evidence>
<feature type="domain" description="EamA" evidence="2">
    <location>
        <begin position="162"/>
        <end position="300"/>
    </location>
</feature>
<dbReference type="Proteomes" id="UP001285835">
    <property type="component" value="Unassembled WGS sequence"/>
</dbReference>
<feature type="transmembrane region" description="Helical" evidence="1">
    <location>
        <begin position="36"/>
        <end position="55"/>
    </location>
</feature>